<dbReference type="Gene3D" id="3.30.420.10">
    <property type="entry name" value="Ribonuclease H-like superfamily/Ribonuclease H"/>
    <property type="match status" value="1"/>
</dbReference>
<proteinExistence type="predicted"/>
<organism evidence="3 4">
    <name type="scientific">Austropuccinia psidii MF-1</name>
    <dbReference type="NCBI Taxonomy" id="1389203"/>
    <lineage>
        <taxon>Eukaryota</taxon>
        <taxon>Fungi</taxon>
        <taxon>Dikarya</taxon>
        <taxon>Basidiomycota</taxon>
        <taxon>Pucciniomycotina</taxon>
        <taxon>Pucciniomycetes</taxon>
        <taxon>Pucciniales</taxon>
        <taxon>Sphaerophragmiaceae</taxon>
        <taxon>Austropuccinia</taxon>
    </lineage>
</organism>
<dbReference type="OrthoDB" id="2273864at2759"/>
<dbReference type="EMBL" id="AVOT02041780">
    <property type="protein sequence ID" value="MBW0537144.1"/>
    <property type="molecule type" value="Genomic_DNA"/>
</dbReference>
<dbReference type="InterPro" id="IPR036397">
    <property type="entry name" value="RNaseH_sf"/>
</dbReference>
<keyword evidence="1" id="KW-0694">RNA-binding</keyword>
<dbReference type="GO" id="GO:0003723">
    <property type="term" value="F:RNA binding"/>
    <property type="evidence" value="ECO:0007669"/>
    <property type="project" value="UniProtKB-KW"/>
</dbReference>
<keyword evidence="4" id="KW-1185">Reference proteome</keyword>
<dbReference type="Pfam" id="PF17921">
    <property type="entry name" value="Integrase_H2C2"/>
    <property type="match status" value="1"/>
</dbReference>
<dbReference type="GO" id="GO:0005634">
    <property type="term" value="C:nucleus"/>
    <property type="evidence" value="ECO:0007669"/>
    <property type="project" value="UniProtKB-ARBA"/>
</dbReference>
<dbReference type="InterPro" id="IPR012337">
    <property type="entry name" value="RNaseH-like_sf"/>
</dbReference>
<dbReference type="InterPro" id="IPR050951">
    <property type="entry name" value="Retrovirus_Pol_polyprotein"/>
</dbReference>
<dbReference type="PANTHER" id="PTHR37984:SF5">
    <property type="entry name" value="PROTEIN NYNRIN-LIKE"/>
    <property type="match status" value="1"/>
</dbReference>
<dbReference type="Proteomes" id="UP000765509">
    <property type="component" value="Unassembled WGS sequence"/>
</dbReference>
<reference evidence="3" key="1">
    <citation type="submission" date="2021-03" db="EMBL/GenBank/DDBJ databases">
        <title>Draft genome sequence of rust myrtle Austropuccinia psidii MF-1, a brazilian biotype.</title>
        <authorList>
            <person name="Quecine M.C."/>
            <person name="Pachon D.M.R."/>
            <person name="Bonatelli M.L."/>
            <person name="Correr F.H."/>
            <person name="Franceschini L.M."/>
            <person name="Leite T.F."/>
            <person name="Margarido G.R.A."/>
            <person name="Almeida C.A."/>
            <person name="Ferrarezi J.A."/>
            <person name="Labate C.A."/>
        </authorList>
    </citation>
    <scope>NUCLEOTIDE SEQUENCE</scope>
    <source>
        <strain evidence="3">MF-1</strain>
    </source>
</reference>
<evidence type="ECO:0000256" key="1">
    <source>
        <dbReference type="ARBA" id="ARBA00022884"/>
    </source>
</evidence>
<dbReference type="PANTHER" id="PTHR37984">
    <property type="entry name" value="PROTEIN CBG26694"/>
    <property type="match status" value="1"/>
</dbReference>
<feature type="domain" description="Integrase catalytic" evidence="2">
    <location>
        <begin position="46"/>
        <end position="155"/>
    </location>
</feature>
<dbReference type="GO" id="GO:0015074">
    <property type="term" value="P:DNA integration"/>
    <property type="evidence" value="ECO:0007669"/>
    <property type="project" value="InterPro"/>
</dbReference>
<dbReference type="InterPro" id="IPR041588">
    <property type="entry name" value="Integrase_H2C2"/>
</dbReference>
<name>A0A9Q3IFT6_9BASI</name>
<accession>A0A9Q3IFT6</accession>
<dbReference type="InterPro" id="IPR001584">
    <property type="entry name" value="Integrase_cat-core"/>
</dbReference>
<sequence length="155" mass="17944">MERIKTCAWWPSWIKDVIEYCHSCDRCQKANKSTGKRFGLMSDIQEPSNPREVAHIYWVTALTPDGEKSYNASLVIVDRYRKTLIFLPCHKYDTAMDTDLSIWNIVTSHTGLFENIASDRDTKFTSALWTNLHKLLGKKLSFSTAYHPQTEPLRT</sequence>
<protein>
    <recommendedName>
        <fullName evidence="2">Integrase catalytic domain-containing protein</fullName>
    </recommendedName>
</protein>
<comment type="caution">
    <text evidence="3">The sequence shown here is derived from an EMBL/GenBank/DDBJ whole genome shotgun (WGS) entry which is preliminary data.</text>
</comment>
<evidence type="ECO:0000259" key="2">
    <source>
        <dbReference type="PROSITE" id="PS50994"/>
    </source>
</evidence>
<dbReference type="PROSITE" id="PS50994">
    <property type="entry name" value="INTEGRASE"/>
    <property type="match status" value="1"/>
</dbReference>
<evidence type="ECO:0000313" key="4">
    <source>
        <dbReference type="Proteomes" id="UP000765509"/>
    </source>
</evidence>
<gene>
    <name evidence="3" type="ORF">O181_076859</name>
</gene>
<dbReference type="SUPFAM" id="SSF53098">
    <property type="entry name" value="Ribonuclease H-like"/>
    <property type="match status" value="1"/>
</dbReference>
<dbReference type="AlphaFoldDB" id="A0A9Q3IFT6"/>
<evidence type="ECO:0000313" key="3">
    <source>
        <dbReference type="EMBL" id="MBW0537144.1"/>
    </source>
</evidence>